<dbReference type="InterPro" id="IPR003135">
    <property type="entry name" value="ATP-grasp_carboxylate-amine"/>
</dbReference>
<evidence type="ECO:0000256" key="2">
    <source>
        <dbReference type="ARBA" id="ARBA00022755"/>
    </source>
</evidence>
<comment type="caution">
    <text evidence="6">The sequence shown here is derived from an EMBL/GenBank/DDBJ whole genome shotgun (WGS) entry which is preliminary data.</text>
</comment>
<comment type="catalytic activity">
    <reaction evidence="4">
        <text>5-amino-1-(5-phospho-beta-D-ribosyl)imidazole + hydrogencarbonate + ATP = 5-carboxyamino-1-(5-phospho-D-ribosyl)imidazole + ADP + phosphate + 2 H(+)</text>
        <dbReference type="Rhea" id="RHEA:19317"/>
        <dbReference type="ChEBI" id="CHEBI:15378"/>
        <dbReference type="ChEBI" id="CHEBI:17544"/>
        <dbReference type="ChEBI" id="CHEBI:30616"/>
        <dbReference type="ChEBI" id="CHEBI:43474"/>
        <dbReference type="ChEBI" id="CHEBI:58730"/>
        <dbReference type="ChEBI" id="CHEBI:137981"/>
        <dbReference type="ChEBI" id="CHEBI:456216"/>
        <dbReference type="EC" id="6.3.4.18"/>
    </reaction>
</comment>
<gene>
    <name evidence="4 6" type="primary">purK</name>
    <name evidence="6" type="ORF">Lspi_0618</name>
</gene>
<dbReference type="EMBL" id="LNYX01000006">
    <property type="protein sequence ID" value="KTD65544.1"/>
    <property type="molecule type" value="Genomic_DNA"/>
</dbReference>
<evidence type="ECO:0000256" key="3">
    <source>
        <dbReference type="ARBA" id="ARBA00022840"/>
    </source>
</evidence>
<feature type="binding site" evidence="4">
    <location>
        <begin position="172"/>
        <end position="175"/>
    </location>
    <ligand>
        <name>ATP</name>
        <dbReference type="ChEBI" id="CHEBI:30616"/>
    </ligand>
</feature>
<dbReference type="SUPFAM" id="SSF51246">
    <property type="entry name" value="Rudiment single hybrid motif"/>
    <property type="match status" value="1"/>
</dbReference>
<dbReference type="NCBIfam" id="NF004679">
    <property type="entry name" value="PRK06019.1-5"/>
    <property type="match status" value="1"/>
</dbReference>
<dbReference type="Pfam" id="PF22660">
    <property type="entry name" value="RS_preATP-grasp-like"/>
    <property type="match status" value="1"/>
</dbReference>
<dbReference type="SUPFAM" id="SSF56059">
    <property type="entry name" value="Glutathione synthetase ATP-binding domain-like"/>
    <property type="match status" value="1"/>
</dbReference>
<evidence type="ECO:0000256" key="1">
    <source>
        <dbReference type="ARBA" id="ARBA00022741"/>
    </source>
</evidence>
<dbReference type="InterPro" id="IPR054350">
    <property type="entry name" value="PurT/PurK_preATP-grasp"/>
</dbReference>
<dbReference type="RefSeq" id="WP_058482563.1">
    <property type="nucleotide sequence ID" value="NZ_CAAAII010000009.1"/>
</dbReference>
<dbReference type="HAMAP" id="MF_01928">
    <property type="entry name" value="PurK"/>
    <property type="match status" value="1"/>
</dbReference>
<dbReference type="GO" id="GO:0004638">
    <property type="term" value="F:phosphoribosylaminoimidazole carboxylase activity"/>
    <property type="evidence" value="ECO:0007669"/>
    <property type="project" value="InterPro"/>
</dbReference>
<keyword evidence="3 4" id="KW-0067">ATP-binding</keyword>
<keyword evidence="6" id="KW-0456">Lyase</keyword>
<feature type="binding site" evidence="4">
    <location>
        <begin position="254"/>
        <end position="255"/>
    </location>
    <ligand>
        <name>ATP</name>
        <dbReference type="ChEBI" id="CHEBI:30616"/>
    </ligand>
</feature>
<dbReference type="GO" id="GO:0046872">
    <property type="term" value="F:metal ion binding"/>
    <property type="evidence" value="ECO:0007669"/>
    <property type="project" value="InterPro"/>
</dbReference>
<feature type="binding site" evidence="4">
    <location>
        <position position="180"/>
    </location>
    <ligand>
        <name>ATP</name>
        <dbReference type="ChEBI" id="CHEBI:30616"/>
    </ligand>
</feature>
<dbReference type="InterPro" id="IPR040686">
    <property type="entry name" value="PurK_C"/>
</dbReference>
<dbReference type="PROSITE" id="PS50975">
    <property type="entry name" value="ATP_GRASP"/>
    <property type="match status" value="1"/>
</dbReference>
<dbReference type="InterPro" id="IPR011761">
    <property type="entry name" value="ATP-grasp"/>
</dbReference>
<dbReference type="GO" id="GO:0005829">
    <property type="term" value="C:cytosol"/>
    <property type="evidence" value="ECO:0007669"/>
    <property type="project" value="TreeGrafter"/>
</dbReference>
<proteinExistence type="inferred from homology"/>
<comment type="subunit">
    <text evidence="4">Homodimer.</text>
</comment>
<sequence length="364" mass="41518">MKIGVLGGGQLSRMLALAGIPAGLEFCFYEPKKPCCSESLGRVIYAPYDDRQALLDFAGQVDLITYENENIPIETIDFLQQLKPVYPDKTALQISQDRLFEKNLFQELNIPTARYYEVNNQDDLKAAVETLGFPVILKKRHGGYDGKCQLRLYKHADLNDVSDEQCTCSIVESFVNFDREVSMIAARNKTGDCIFYDLSENIHLNGILFSTANKRNDPFFATAQNHMDKLLKHLDYVGVLALEFFQEDQQLIANEMAPRVHNSGHWTIEAAMTSQFANHVRCILGWPPARTDSLAYATMYNVIGHFPDKNQLANYTDLHWHDYQKEPRAGRKLGHVTILSQRSHVYHSFLETSLKEPYDDKALK</sequence>
<evidence type="ECO:0000259" key="5">
    <source>
        <dbReference type="PROSITE" id="PS50975"/>
    </source>
</evidence>
<accession>A0A0W0Z8U6</accession>
<comment type="similarity">
    <text evidence="4">Belongs to the PurK/PurT family.</text>
</comment>
<organism evidence="6 7">
    <name type="scientific">Legionella spiritensis</name>
    <dbReference type="NCBI Taxonomy" id="452"/>
    <lineage>
        <taxon>Bacteria</taxon>
        <taxon>Pseudomonadati</taxon>
        <taxon>Pseudomonadota</taxon>
        <taxon>Gammaproteobacteria</taxon>
        <taxon>Legionellales</taxon>
        <taxon>Legionellaceae</taxon>
        <taxon>Legionella</taxon>
    </lineage>
</organism>
<dbReference type="Gene3D" id="3.40.50.20">
    <property type="match status" value="1"/>
</dbReference>
<comment type="function">
    <text evidence="4">Catalyzes the ATP-dependent conversion of 5-aminoimidazole ribonucleotide (AIR) and HCO(3)(-) to N5-carboxyaminoimidazole ribonucleotide (N5-CAIR).</text>
</comment>
<dbReference type="PANTHER" id="PTHR11609:SF5">
    <property type="entry name" value="PHOSPHORIBOSYLAMINOIMIDAZOLE CARBOXYLASE"/>
    <property type="match status" value="1"/>
</dbReference>
<dbReference type="PATRIC" id="fig|452.5.peg.676"/>
<feature type="domain" description="ATP-grasp" evidence="5">
    <location>
        <begin position="102"/>
        <end position="284"/>
    </location>
</feature>
<dbReference type="InterPro" id="IPR011054">
    <property type="entry name" value="Rudment_hybrid_motif"/>
</dbReference>
<dbReference type="STRING" id="452.Lspi_0618"/>
<feature type="binding site" evidence="4">
    <location>
        <position position="138"/>
    </location>
    <ligand>
        <name>ATP</name>
        <dbReference type="ChEBI" id="CHEBI:30616"/>
    </ligand>
</feature>
<reference evidence="6 7" key="1">
    <citation type="submission" date="2015-11" db="EMBL/GenBank/DDBJ databases">
        <title>Genomic analysis of 38 Legionella species identifies large and diverse effector repertoires.</title>
        <authorList>
            <person name="Burstein D."/>
            <person name="Amaro F."/>
            <person name="Zusman T."/>
            <person name="Lifshitz Z."/>
            <person name="Cohen O."/>
            <person name="Gilbert J.A."/>
            <person name="Pupko T."/>
            <person name="Shuman H.A."/>
            <person name="Segal G."/>
        </authorList>
    </citation>
    <scope>NUCLEOTIDE SEQUENCE [LARGE SCALE GENOMIC DNA]</scope>
    <source>
        <strain evidence="6 7">Mt.St.Helens-9</strain>
    </source>
</reference>
<dbReference type="Pfam" id="PF17769">
    <property type="entry name" value="PurK_C"/>
    <property type="match status" value="1"/>
</dbReference>
<comment type="pathway">
    <text evidence="4">Purine metabolism; IMP biosynthesis via de novo pathway; 5-amino-1-(5-phospho-D-ribosyl)imidazole-4-carboxylate from 5-amino-1-(5-phospho-D-ribosyl)imidazole (N5-CAIR route): step 1/2.</text>
</comment>
<dbReference type="SUPFAM" id="SSF52440">
    <property type="entry name" value="PreATP-grasp domain"/>
    <property type="match status" value="1"/>
</dbReference>
<dbReference type="PANTHER" id="PTHR11609">
    <property type="entry name" value="PURINE BIOSYNTHESIS PROTEIN 6/7, PUR6/7"/>
    <property type="match status" value="1"/>
</dbReference>
<keyword evidence="1 4" id="KW-0547">Nucleotide-binding</keyword>
<keyword evidence="2 4" id="KW-0658">Purine biosynthesis</keyword>
<dbReference type="Gene3D" id="3.30.1490.20">
    <property type="entry name" value="ATP-grasp fold, A domain"/>
    <property type="match status" value="1"/>
</dbReference>
<dbReference type="Gene3D" id="3.30.470.20">
    <property type="entry name" value="ATP-grasp fold, B domain"/>
    <property type="match status" value="1"/>
</dbReference>
<keyword evidence="7" id="KW-1185">Reference proteome</keyword>
<dbReference type="AlphaFoldDB" id="A0A0W0Z8U6"/>
<evidence type="ECO:0000313" key="6">
    <source>
        <dbReference type="EMBL" id="KTD65544.1"/>
    </source>
</evidence>
<dbReference type="Pfam" id="PF02222">
    <property type="entry name" value="ATP-grasp"/>
    <property type="match status" value="1"/>
</dbReference>
<keyword evidence="4" id="KW-0436">Ligase</keyword>
<dbReference type="InterPro" id="IPR016185">
    <property type="entry name" value="PreATP-grasp_dom_sf"/>
</dbReference>
<feature type="binding site" evidence="4">
    <location>
        <position position="98"/>
    </location>
    <ligand>
        <name>ATP</name>
        <dbReference type="ChEBI" id="CHEBI:30616"/>
    </ligand>
</feature>
<name>A0A0W0Z8U6_LEGSP</name>
<dbReference type="GO" id="GO:0006189">
    <property type="term" value="P:'de novo' IMP biosynthetic process"/>
    <property type="evidence" value="ECO:0007669"/>
    <property type="project" value="UniProtKB-UniRule"/>
</dbReference>
<evidence type="ECO:0000256" key="4">
    <source>
        <dbReference type="HAMAP-Rule" id="MF_01928"/>
    </source>
</evidence>
<dbReference type="GO" id="GO:0034028">
    <property type="term" value="F:5-(carboxyamino)imidazole ribonucleotide synthase activity"/>
    <property type="evidence" value="ECO:0007669"/>
    <property type="project" value="UniProtKB-UniRule"/>
</dbReference>
<dbReference type="GO" id="GO:0005524">
    <property type="term" value="F:ATP binding"/>
    <property type="evidence" value="ECO:0007669"/>
    <property type="project" value="UniProtKB-UniRule"/>
</dbReference>
<protein>
    <recommendedName>
        <fullName evidence="4">N5-carboxyaminoimidazole ribonucleotide synthase</fullName>
        <shortName evidence="4">N5-CAIR synthase</shortName>
        <ecNumber evidence="4">6.3.4.18</ecNumber>
    </recommendedName>
    <alternativeName>
        <fullName evidence="4">5-(carboxyamino)imidazole ribonucleotide synthetase</fullName>
    </alternativeName>
</protein>
<evidence type="ECO:0000313" key="7">
    <source>
        <dbReference type="Proteomes" id="UP000054877"/>
    </source>
</evidence>
<comment type="caution">
    <text evidence="4">Lacks conserved residue(s) required for the propagation of feature annotation.</text>
</comment>
<dbReference type="UniPathway" id="UPA00074">
    <property type="reaction ID" value="UER00942"/>
</dbReference>
<feature type="binding site" evidence="4">
    <location>
        <position position="203"/>
    </location>
    <ligand>
        <name>ATP</name>
        <dbReference type="ChEBI" id="CHEBI:30616"/>
    </ligand>
</feature>
<dbReference type="InterPro" id="IPR005875">
    <property type="entry name" value="PurK"/>
</dbReference>
<dbReference type="Proteomes" id="UP000054877">
    <property type="component" value="Unassembled WGS sequence"/>
</dbReference>
<dbReference type="OrthoDB" id="9804625at2"/>
<dbReference type="InterPro" id="IPR013815">
    <property type="entry name" value="ATP_grasp_subdomain_1"/>
</dbReference>
<dbReference type="EC" id="6.3.4.18" evidence="4"/>